<dbReference type="PATRIC" id="fig|797209.4.peg.2196"/>
<dbReference type="eggNOG" id="arCOG06320">
    <property type="taxonomic scope" value="Archaea"/>
</dbReference>
<feature type="region of interest" description="Disordered" evidence="1">
    <location>
        <begin position="1"/>
        <end position="68"/>
    </location>
</feature>
<dbReference type="Proteomes" id="UP000184203">
    <property type="component" value="Unassembled WGS sequence"/>
</dbReference>
<evidence type="ECO:0000256" key="1">
    <source>
        <dbReference type="SAM" id="MobiDB-lite"/>
    </source>
</evidence>
<gene>
    <name evidence="4" type="ORF">SAMN05444342_2438</name>
    <name evidence="3" type="ORF">ZOD2009_11175</name>
</gene>
<dbReference type="Proteomes" id="UP000003751">
    <property type="component" value="Unassembled WGS sequence"/>
</dbReference>
<evidence type="ECO:0000313" key="6">
    <source>
        <dbReference type="Proteomes" id="UP000184203"/>
    </source>
</evidence>
<dbReference type="EMBL" id="AEMG01000009">
    <property type="protein sequence ID" value="EFW92034.1"/>
    <property type="molecule type" value="Genomic_DNA"/>
</dbReference>
<accession>E7QTV5</accession>
<feature type="domain" description="DUF7573" evidence="2">
    <location>
        <begin position="59"/>
        <end position="97"/>
    </location>
</feature>
<evidence type="ECO:0000313" key="3">
    <source>
        <dbReference type="EMBL" id="EFW92034.1"/>
    </source>
</evidence>
<name>E7QTV5_HALPU</name>
<proteinExistence type="predicted"/>
<reference evidence="3 5" key="1">
    <citation type="journal article" date="2014" name="ISME J.">
        <title>Trehalose/2-sulfotrehalose biosynthesis and glycine-betaine uptake are widely spread mechanisms for osmoadaptation in the Halobacteriales.</title>
        <authorList>
            <person name="Youssef N.H."/>
            <person name="Savage-Ashlock K.N."/>
            <person name="McCully A.L."/>
            <person name="Luedtke B."/>
            <person name="Shaw E.I."/>
            <person name="Hoff W.D."/>
            <person name="Elshahed M.S."/>
        </authorList>
    </citation>
    <scope>NUCLEOTIDE SEQUENCE [LARGE SCALE GENOMIC DNA]</scope>
    <source>
        <strain evidence="3 5">DX253</strain>
    </source>
</reference>
<reference evidence="6" key="3">
    <citation type="submission" date="2016-11" db="EMBL/GenBank/DDBJ databases">
        <authorList>
            <person name="Varghese N."/>
            <person name="Submissions S."/>
        </authorList>
    </citation>
    <scope>NUCLEOTIDE SEQUENCE [LARGE SCALE GENOMIC DNA]</scope>
    <source>
        <strain evidence="6">DX253</strain>
    </source>
</reference>
<keyword evidence="6" id="KW-1185">Reference proteome</keyword>
<evidence type="ECO:0000259" key="2">
    <source>
        <dbReference type="Pfam" id="PF24458"/>
    </source>
</evidence>
<dbReference type="AlphaFoldDB" id="E7QTV5"/>
<protein>
    <recommendedName>
        <fullName evidence="2">DUF7573 domain-containing protein</fullName>
    </recommendedName>
</protein>
<feature type="compositionally biased region" description="Acidic residues" evidence="1">
    <location>
        <begin position="24"/>
        <end position="37"/>
    </location>
</feature>
<dbReference type="EMBL" id="FRAN01000003">
    <property type="protein sequence ID" value="SHK86363.1"/>
    <property type="molecule type" value="Genomic_DNA"/>
</dbReference>
<dbReference type="InterPro" id="IPR055995">
    <property type="entry name" value="DUF7573"/>
</dbReference>
<feature type="compositionally biased region" description="Basic and acidic residues" evidence="1">
    <location>
        <begin position="42"/>
        <end position="53"/>
    </location>
</feature>
<reference evidence="4" key="2">
    <citation type="submission" date="2016-11" db="EMBL/GenBank/DDBJ databases">
        <authorList>
            <person name="Jaros S."/>
            <person name="Januszkiewicz K."/>
            <person name="Wedrychowicz H."/>
        </authorList>
    </citation>
    <scope>NUCLEOTIDE SEQUENCE [LARGE SCALE GENOMIC DNA]</scope>
    <source>
        <strain evidence="4">DX253</strain>
    </source>
</reference>
<dbReference type="OrthoDB" id="157634at2157"/>
<sequence length="97" mass="10378">MSEDTSLSEFVGKTGESDRQDGADGQDETVETAETTDADGSATDHESAEKPDEPAVEPARATYDWTPDGAACTRCGAAVEKRWRDDGGMVCADCKEW</sequence>
<dbReference type="Pfam" id="PF24458">
    <property type="entry name" value="DUF7573"/>
    <property type="match status" value="1"/>
</dbReference>
<evidence type="ECO:0000313" key="5">
    <source>
        <dbReference type="Proteomes" id="UP000003751"/>
    </source>
</evidence>
<organism evidence="3 5">
    <name type="scientific">Haladaptatus paucihalophilus DX253</name>
    <dbReference type="NCBI Taxonomy" id="797209"/>
    <lineage>
        <taxon>Archaea</taxon>
        <taxon>Methanobacteriati</taxon>
        <taxon>Methanobacteriota</taxon>
        <taxon>Stenosarchaea group</taxon>
        <taxon>Halobacteria</taxon>
        <taxon>Halobacteriales</taxon>
        <taxon>Haladaptataceae</taxon>
        <taxon>Haladaptatus</taxon>
    </lineage>
</organism>
<dbReference type="RefSeq" id="WP_007979759.1">
    <property type="nucleotide sequence ID" value="NZ_AEMG01000009.1"/>
</dbReference>
<evidence type="ECO:0000313" key="4">
    <source>
        <dbReference type="EMBL" id="SHK86363.1"/>
    </source>
</evidence>